<feature type="non-terminal residue" evidence="3">
    <location>
        <position position="123"/>
    </location>
</feature>
<feature type="compositionally biased region" description="Polar residues" evidence="1">
    <location>
        <begin position="85"/>
        <end position="95"/>
    </location>
</feature>
<proteinExistence type="predicted"/>
<protein>
    <submittedName>
        <fullName evidence="3">Uncharacterized protein</fullName>
    </submittedName>
</protein>
<evidence type="ECO:0000256" key="1">
    <source>
        <dbReference type="SAM" id="MobiDB-lite"/>
    </source>
</evidence>
<evidence type="ECO:0000313" key="4">
    <source>
        <dbReference type="Proteomes" id="UP000276215"/>
    </source>
</evidence>
<organism evidence="3 4">
    <name type="scientific">Choiromyces venosus 120613-1</name>
    <dbReference type="NCBI Taxonomy" id="1336337"/>
    <lineage>
        <taxon>Eukaryota</taxon>
        <taxon>Fungi</taxon>
        <taxon>Dikarya</taxon>
        <taxon>Ascomycota</taxon>
        <taxon>Pezizomycotina</taxon>
        <taxon>Pezizomycetes</taxon>
        <taxon>Pezizales</taxon>
        <taxon>Tuberaceae</taxon>
        <taxon>Choiromyces</taxon>
    </lineage>
</organism>
<feature type="region of interest" description="Disordered" evidence="1">
    <location>
        <begin position="65"/>
        <end position="95"/>
    </location>
</feature>
<keyword evidence="2" id="KW-1133">Transmembrane helix</keyword>
<keyword evidence="2" id="KW-0472">Membrane</keyword>
<reference evidence="3 4" key="1">
    <citation type="journal article" date="2018" name="Nat. Ecol. Evol.">
        <title>Pezizomycetes genomes reveal the molecular basis of ectomycorrhizal truffle lifestyle.</title>
        <authorList>
            <person name="Murat C."/>
            <person name="Payen T."/>
            <person name="Noel B."/>
            <person name="Kuo A."/>
            <person name="Morin E."/>
            <person name="Chen J."/>
            <person name="Kohler A."/>
            <person name="Krizsan K."/>
            <person name="Balestrini R."/>
            <person name="Da Silva C."/>
            <person name="Montanini B."/>
            <person name="Hainaut M."/>
            <person name="Levati E."/>
            <person name="Barry K.W."/>
            <person name="Belfiori B."/>
            <person name="Cichocki N."/>
            <person name="Clum A."/>
            <person name="Dockter R.B."/>
            <person name="Fauchery L."/>
            <person name="Guy J."/>
            <person name="Iotti M."/>
            <person name="Le Tacon F."/>
            <person name="Lindquist E.A."/>
            <person name="Lipzen A."/>
            <person name="Malagnac F."/>
            <person name="Mello A."/>
            <person name="Molinier V."/>
            <person name="Miyauchi S."/>
            <person name="Poulain J."/>
            <person name="Riccioni C."/>
            <person name="Rubini A."/>
            <person name="Sitrit Y."/>
            <person name="Splivallo R."/>
            <person name="Traeger S."/>
            <person name="Wang M."/>
            <person name="Zifcakova L."/>
            <person name="Wipf D."/>
            <person name="Zambonelli A."/>
            <person name="Paolocci F."/>
            <person name="Nowrousian M."/>
            <person name="Ottonello S."/>
            <person name="Baldrian P."/>
            <person name="Spatafora J.W."/>
            <person name="Henrissat B."/>
            <person name="Nagy L.G."/>
            <person name="Aury J.M."/>
            <person name="Wincker P."/>
            <person name="Grigoriev I.V."/>
            <person name="Bonfante P."/>
            <person name="Martin F.M."/>
        </authorList>
    </citation>
    <scope>NUCLEOTIDE SEQUENCE [LARGE SCALE GENOMIC DNA]</scope>
    <source>
        <strain evidence="3 4">120613-1</strain>
    </source>
</reference>
<sequence>MLSIRFSSAPELALGWLLFFFLFLFLFSLIVLGLIGSAVVSIAHCVGELLEELCFLFGGRSGRNEEVGDTSLSGTPPDGSMGSVVCQTTRAGSGTTSPALRWWLDHGPYLFNSSPESLDSGSY</sequence>
<name>A0A3N4J9E7_9PEZI</name>
<feature type="transmembrane region" description="Helical" evidence="2">
    <location>
        <begin position="12"/>
        <end position="35"/>
    </location>
</feature>
<evidence type="ECO:0000313" key="3">
    <source>
        <dbReference type="EMBL" id="RPA94856.1"/>
    </source>
</evidence>
<keyword evidence="4" id="KW-1185">Reference proteome</keyword>
<keyword evidence="2" id="KW-0812">Transmembrane</keyword>
<accession>A0A3N4J9E7</accession>
<evidence type="ECO:0000256" key="2">
    <source>
        <dbReference type="SAM" id="Phobius"/>
    </source>
</evidence>
<dbReference type="AlphaFoldDB" id="A0A3N4J9E7"/>
<gene>
    <name evidence="3" type="ORF">L873DRAFT_1813640</name>
</gene>
<dbReference type="Proteomes" id="UP000276215">
    <property type="component" value="Unassembled WGS sequence"/>
</dbReference>
<dbReference type="EMBL" id="ML120432">
    <property type="protein sequence ID" value="RPA94856.1"/>
    <property type="molecule type" value="Genomic_DNA"/>
</dbReference>